<protein>
    <recommendedName>
        <fullName evidence="16">Microtubule-associated protein RP/EB family member 1C</fullName>
    </recommendedName>
</protein>
<accession>A0ABC8SA94</accession>
<evidence type="ECO:0000313" key="14">
    <source>
        <dbReference type="EMBL" id="CAK9152715.1"/>
    </source>
</evidence>
<evidence type="ECO:0000256" key="8">
    <source>
        <dbReference type="ARBA" id="ARBA00023306"/>
    </source>
</evidence>
<organism evidence="14 15">
    <name type="scientific">Ilex paraguariensis</name>
    <name type="common">yerba mate</name>
    <dbReference type="NCBI Taxonomy" id="185542"/>
    <lineage>
        <taxon>Eukaryota</taxon>
        <taxon>Viridiplantae</taxon>
        <taxon>Streptophyta</taxon>
        <taxon>Embryophyta</taxon>
        <taxon>Tracheophyta</taxon>
        <taxon>Spermatophyta</taxon>
        <taxon>Magnoliopsida</taxon>
        <taxon>eudicotyledons</taxon>
        <taxon>Gunneridae</taxon>
        <taxon>Pentapetalae</taxon>
        <taxon>asterids</taxon>
        <taxon>campanulids</taxon>
        <taxon>Aquifoliales</taxon>
        <taxon>Aquifoliaceae</taxon>
        <taxon>Ilex</taxon>
    </lineage>
</organism>
<evidence type="ECO:0000313" key="15">
    <source>
        <dbReference type="Proteomes" id="UP001642360"/>
    </source>
</evidence>
<dbReference type="Pfam" id="PF03271">
    <property type="entry name" value="EB1"/>
    <property type="match status" value="1"/>
</dbReference>
<feature type="region of interest" description="Disordered" evidence="11">
    <location>
        <begin position="136"/>
        <end position="196"/>
    </location>
</feature>
<evidence type="ECO:0000256" key="10">
    <source>
        <dbReference type="PROSITE-ProRule" id="PRU00576"/>
    </source>
</evidence>
<keyword evidence="15" id="KW-1185">Reference proteome</keyword>
<dbReference type="Gene3D" id="1.20.5.1430">
    <property type="match status" value="1"/>
</dbReference>
<dbReference type="SUPFAM" id="SSF47576">
    <property type="entry name" value="Calponin-homology domain, CH-domain"/>
    <property type="match status" value="1"/>
</dbReference>
<keyword evidence="3" id="KW-0963">Cytoplasm</keyword>
<name>A0ABC8SA94_9AQUA</name>
<dbReference type="PROSITE" id="PS50021">
    <property type="entry name" value="CH"/>
    <property type="match status" value="1"/>
</dbReference>
<evidence type="ECO:0000256" key="5">
    <source>
        <dbReference type="ARBA" id="ARBA00022701"/>
    </source>
</evidence>
<feature type="domain" description="Calponin-homology (CH)" evidence="12">
    <location>
        <begin position="13"/>
        <end position="115"/>
    </location>
</feature>
<gene>
    <name evidence="14" type="ORF">ILEXP_LOCUS20947</name>
</gene>
<evidence type="ECO:0000256" key="3">
    <source>
        <dbReference type="ARBA" id="ARBA00022490"/>
    </source>
</evidence>
<evidence type="ECO:0000256" key="9">
    <source>
        <dbReference type="ARBA" id="ARBA00060413"/>
    </source>
</evidence>
<dbReference type="GO" id="GO:0051301">
    <property type="term" value="P:cell division"/>
    <property type="evidence" value="ECO:0007669"/>
    <property type="project" value="UniProtKB-KW"/>
</dbReference>
<dbReference type="InterPro" id="IPR036872">
    <property type="entry name" value="CH_dom_sf"/>
</dbReference>
<dbReference type="InterPro" id="IPR036133">
    <property type="entry name" value="EB1_C_sf"/>
</dbReference>
<evidence type="ECO:0000259" key="12">
    <source>
        <dbReference type="PROSITE" id="PS50021"/>
    </source>
</evidence>
<dbReference type="GO" id="GO:0009652">
    <property type="term" value="P:thigmotropism"/>
    <property type="evidence" value="ECO:0007669"/>
    <property type="project" value="UniProtKB-ARBA"/>
</dbReference>
<dbReference type="InterPro" id="IPR004953">
    <property type="entry name" value="EB1_C"/>
</dbReference>
<feature type="domain" description="EB1 C-terminal" evidence="13">
    <location>
        <begin position="192"/>
        <end position="262"/>
    </location>
</feature>
<dbReference type="Proteomes" id="UP001642360">
    <property type="component" value="Unassembled WGS sequence"/>
</dbReference>
<keyword evidence="7" id="KW-0206">Cytoskeleton</keyword>
<dbReference type="Gene3D" id="1.10.418.10">
    <property type="entry name" value="Calponin-like domain"/>
    <property type="match status" value="1"/>
</dbReference>
<dbReference type="InterPro" id="IPR001715">
    <property type="entry name" value="CH_dom"/>
</dbReference>
<keyword evidence="4" id="KW-0132">Cell division</keyword>
<dbReference type="AlphaFoldDB" id="A0ABC8SA94"/>
<comment type="caution">
    <text evidence="14">The sequence shown here is derived from an EMBL/GenBank/DDBJ whole genome shotgun (WGS) entry which is preliminary data.</text>
</comment>
<sequence>MATNIGMMDSAYFVGRSDILAWINSTLHLSLSKVEEACSGAVQCQLMDAVHPGMVPMHKVNFDAKNEYEMIQNYKVLQDVFNKLKITKHIEVNKLVKGRPLDNLEFMQWMKRYCDSVNGGGLHNYNPLERREACKGGKDASKKSAPLQSSAKCAGAPIKTQASHNARRTDAPSVNTTNQSSKAPRPSSSGGPSVCPEAVRTTYEQQITELKLSVDSLEKERDFYFAKLRDIEILCQSREVEDLLVVETIKRILYAVDDDASVVTEAQAMISQHQLQAEPLSSIAEEEEDLPSTGNQKRKNIINLEVDVAASITLSPRQRISDASDVHCNGSPLMTY</sequence>
<keyword evidence="5 10" id="KW-0493">Microtubule</keyword>
<dbReference type="PROSITE" id="PS51230">
    <property type="entry name" value="EB1_C"/>
    <property type="match status" value="1"/>
</dbReference>
<comment type="similarity">
    <text evidence="2">Belongs to the MAPRE family.</text>
</comment>
<dbReference type="Pfam" id="PF00307">
    <property type="entry name" value="CH"/>
    <property type="match status" value="1"/>
</dbReference>
<dbReference type="InterPro" id="IPR027328">
    <property type="entry name" value="MAPRE"/>
</dbReference>
<feature type="compositionally biased region" description="Polar residues" evidence="11">
    <location>
        <begin position="172"/>
        <end position="191"/>
    </location>
</feature>
<dbReference type="GO" id="GO:0009524">
    <property type="term" value="C:phragmoplast"/>
    <property type="evidence" value="ECO:0007669"/>
    <property type="project" value="UniProtKB-SubCell"/>
</dbReference>
<evidence type="ECO:0000259" key="13">
    <source>
        <dbReference type="PROSITE" id="PS51230"/>
    </source>
</evidence>
<dbReference type="GO" id="GO:0005819">
    <property type="term" value="C:spindle"/>
    <property type="evidence" value="ECO:0007669"/>
    <property type="project" value="UniProtKB-SubCell"/>
</dbReference>
<dbReference type="SUPFAM" id="SSF140612">
    <property type="entry name" value="EB1 dimerisation domain-like"/>
    <property type="match status" value="1"/>
</dbReference>
<evidence type="ECO:0000256" key="4">
    <source>
        <dbReference type="ARBA" id="ARBA00022618"/>
    </source>
</evidence>
<evidence type="ECO:0000256" key="7">
    <source>
        <dbReference type="ARBA" id="ARBA00023212"/>
    </source>
</evidence>
<reference evidence="14 15" key="1">
    <citation type="submission" date="2024-02" db="EMBL/GenBank/DDBJ databases">
        <authorList>
            <person name="Vignale AGUSTIN F."/>
            <person name="Sosa J E."/>
            <person name="Modenutti C."/>
        </authorList>
    </citation>
    <scope>NUCLEOTIDE SEQUENCE [LARGE SCALE GENOMIC DNA]</scope>
</reference>
<evidence type="ECO:0008006" key="16">
    <source>
        <dbReference type="Google" id="ProtNLM"/>
    </source>
</evidence>
<evidence type="ECO:0000256" key="1">
    <source>
        <dbReference type="ARBA" id="ARBA00004186"/>
    </source>
</evidence>
<dbReference type="EMBL" id="CAUOFW020002286">
    <property type="protein sequence ID" value="CAK9152715.1"/>
    <property type="molecule type" value="Genomic_DNA"/>
</dbReference>
<dbReference type="PANTHER" id="PTHR10623">
    <property type="entry name" value="MICROTUBULE-ASSOCIATED PROTEIN RP/EB FAMILY MEMBER"/>
    <property type="match status" value="1"/>
</dbReference>
<keyword evidence="8" id="KW-0131">Cell cycle</keyword>
<comment type="subcellular location">
    <subcellularLocation>
        <location evidence="9">Cytoplasm</location>
        <location evidence="9">Cytoskeleton</location>
        <location evidence="9">Phragmoplast</location>
    </subcellularLocation>
    <subcellularLocation>
        <location evidence="1">Cytoplasm</location>
        <location evidence="1">Cytoskeleton</location>
        <location evidence="1">Spindle</location>
    </subcellularLocation>
</comment>
<keyword evidence="6" id="KW-0498">Mitosis</keyword>
<dbReference type="FunFam" id="1.10.418.10:FF:000028">
    <property type="entry name" value="RP/EB family microtubule-associated protein"/>
    <property type="match status" value="1"/>
</dbReference>
<evidence type="ECO:0000256" key="2">
    <source>
        <dbReference type="ARBA" id="ARBA00010729"/>
    </source>
</evidence>
<proteinExistence type="inferred from homology"/>
<evidence type="ECO:0000256" key="11">
    <source>
        <dbReference type="SAM" id="MobiDB-lite"/>
    </source>
</evidence>
<dbReference type="GO" id="GO:0005874">
    <property type="term" value="C:microtubule"/>
    <property type="evidence" value="ECO:0007669"/>
    <property type="project" value="UniProtKB-KW"/>
</dbReference>
<evidence type="ECO:0000256" key="6">
    <source>
        <dbReference type="ARBA" id="ARBA00022776"/>
    </source>
</evidence>